<dbReference type="RefSeq" id="WP_245793187.1">
    <property type="nucleotide sequence ID" value="NZ_FQUU01000016.1"/>
</dbReference>
<keyword evidence="3" id="KW-1185">Reference proteome</keyword>
<evidence type="ECO:0000313" key="3">
    <source>
        <dbReference type="Proteomes" id="UP000184048"/>
    </source>
</evidence>
<feature type="signal peptide" evidence="1">
    <location>
        <begin position="1"/>
        <end position="24"/>
    </location>
</feature>
<dbReference type="EMBL" id="FQUU01000016">
    <property type="protein sequence ID" value="SHF71130.1"/>
    <property type="molecule type" value="Genomic_DNA"/>
</dbReference>
<dbReference type="STRING" id="1121884.SAMN02745131_03361"/>
<evidence type="ECO:0000313" key="2">
    <source>
        <dbReference type="EMBL" id="SHF71130.1"/>
    </source>
</evidence>
<keyword evidence="1" id="KW-0732">Signal</keyword>
<protein>
    <submittedName>
        <fullName evidence="2">Putative porin</fullName>
    </submittedName>
</protein>
<gene>
    <name evidence="2" type="ORF">SAMN02745131_03361</name>
</gene>
<organism evidence="2 3">
    <name type="scientific">Flavisolibacter ginsengisoli DSM 18119</name>
    <dbReference type="NCBI Taxonomy" id="1121884"/>
    <lineage>
        <taxon>Bacteria</taxon>
        <taxon>Pseudomonadati</taxon>
        <taxon>Bacteroidota</taxon>
        <taxon>Chitinophagia</taxon>
        <taxon>Chitinophagales</taxon>
        <taxon>Chitinophagaceae</taxon>
        <taxon>Flavisolibacter</taxon>
    </lineage>
</organism>
<name>A0A1M5DW23_9BACT</name>
<proteinExistence type="predicted"/>
<dbReference type="PROSITE" id="PS51257">
    <property type="entry name" value="PROKAR_LIPOPROTEIN"/>
    <property type="match status" value="1"/>
</dbReference>
<feature type="chain" id="PRO_5009909648" evidence="1">
    <location>
        <begin position="25"/>
        <end position="685"/>
    </location>
</feature>
<dbReference type="Proteomes" id="UP000184048">
    <property type="component" value="Unassembled WGS sequence"/>
</dbReference>
<accession>A0A1M5DW23</accession>
<dbReference type="Pfam" id="PF14121">
    <property type="entry name" value="Porin_10"/>
    <property type="match status" value="1"/>
</dbReference>
<evidence type="ECO:0000256" key="1">
    <source>
        <dbReference type="SAM" id="SignalP"/>
    </source>
</evidence>
<reference evidence="2 3" key="1">
    <citation type="submission" date="2016-11" db="EMBL/GenBank/DDBJ databases">
        <authorList>
            <person name="Jaros S."/>
            <person name="Januszkiewicz K."/>
            <person name="Wedrychowicz H."/>
        </authorList>
    </citation>
    <scope>NUCLEOTIDE SEQUENCE [LARGE SCALE GENOMIC DNA]</scope>
    <source>
        <strain evidence="2 3">DSM 18119</strain>
    </source>
</reference>
<dbReference type="AlphaFoldDB" id="A0A1M5DW23"/>
<sequence>MNKALVYKGFILLLVSMSCTWAQAQRPGALEGITRRIGNLGNTGASGGPGGDSLRSRSKDAESLSLNYYFLDSSRAHHIDSSILDYTNYYPIPATHIYLGNTGTATRSILYAPDLKAGFDPGFHAFDVYKFKVETASLYNTTKPYTQLSYNIATKAEQIIELLLAQNLKPYWSASFQYRMIGAPGTFRNQKTSHNSYQFTSWYQAPSKRYNNYFVIVSNKLQSQESGGIQNTDDLHDPIYAADRYTIKTFIGGDPRFATNFFNTTIYTGNRYNETNFLLRQQYDFGKKDSLVTDSTVIPLFFPRVRFEHTINYGKYRYIFQDLPVSSNDQRNSPDSAYYASRYNIIFPTSDSFIKFQDQWREISNDFSIYQFPDVKNLQQFIKVGAELQLLNGELKRSRSLYNVMGHGEYRNTTKNQKWDIAAFGKLWFNGYNAGDYHAYISLQRLISPNIGSLQVGFENVNRTPPFIYNGSSNFYLDDPAKSFTKENTVHFFGSVFQPKLRIQLSADYYLISNYLYITDFYKLQQEATLFNVLRINALKTFNIGRHWKWHAQVYLQQKTGAADIHFPTVYTRNLFGYEGTLGFPHLNIAFGTEVRYHTPYKADNYSPVLGQFFYQDSITIDNNPKIDLYLNFRIRSFKAFLRFENLNTATTINGFSFTNNDFAAPGYPTPGLITRFGIYWSFIN</sequence>
<dbReference type="InterPro" id="IPR025631">
    <property type="entry name" value="Porin_10"/>
</dbReference>